<proteinExistence type="predicted"/>
<dbReference type="CDD" id="cd00077">
    <property type="entry name" value="HDc"/>
    <property type="match status" value="1"/>
</dbReference>
<gene>
    <name evidence="2" type="ORF">METZ01_LOCUS159269</name>
</gene>
<organism evidence="2">
    <name type="scientific">marine metagenome</name>
    <dbReference type="NCBI Taxonomy" id="408172"/>
    <lineage>
        <taxon>unclassified sequences</taxon>
        <taxon>metagenomes</taxon>
        <taxon>ecological metagenomes</taxon>
    </lineage>
</organism>
<sequence>VTTVEHMLQCAHFAAEETAHGTLVASALLHDIGHLVHGMDEDIAEQGIDGHHEDAGADYLAPWFVAAVTEPARLHVAAKRYLCTVDSTYEADLSPSSVLSLKLQGGPMSAAEVTSFEGLEHCEDAVRLRRYDDRGKIPGMKTQSLESFRPAVEASLRAEFR</sequence>
<reference evidence="2" key="1">
    <citation type="submission" date="2018-05" db="EMBL/GenBank/DDBJ databases">
        <authorList>
            <person name="Lanie J.A."/>
            <person name="Ng W.-L."/>
            <person name="Kazmierczak K.M."/>
            <person name="Andrzejewski T.M."/>
            <person name="Davidsen T.M."/>
            <person name="Wayne K.J."/>
            <person name="Tettelin H."/>
            <person name="Glass J.I."/>
            <person name="Rusch D."/>
            <person name="Podicherti R."/>
            <person name="Tsui H.-C.T."/>
            <person name="Winkler M.E."/>
        </authorList>
    </citation>
    <scope>NUCLEOTIDE SEQUENCE</scope>
</reference>
<evidence type="ECO:0000259" key="1">
    <source>
        <dbReference type="Pfam" id="PF01966"/>
    </source>
</evidence>
<dbReference type="AlphaFoldDB" id="A0A382AY22"/>
<feature type="non-terminal residue" evidence="2">
    <location>
        <position position="1"/>
    </location>
</feature>
<dbReference type="InterPro" id="IPR006674">
    <property type="entry name" value="HD_domain"/>
</dbReference>
<name>A0A382AY22_9ZZZZ</name>
<dbReference type="InterPro" id="IPR003607">
    <property type="entry name" value="HD/PDEase_dom"/>
</dbReference>
<dbReference type="PANTHER" id="PTHR40202:SF1">
    <property type="entry name" value="HD DOMAIN-CONTAINING PROTEIN"/>
    <property type="match status" value="1"/>
</dbReference>
<protein>
    <recommendedName>
        <fullName evidence="1">HD domain-containing protein</fullName>
    </recommendedName>
</protein>
<dbReference type="Gene3D" id="1.10.3210.10">
    <property type="entry name" value="Hypothetical protein af1432"/>
    <property type="match status" value="1"/>
</dbReference>
<dbReference type="EMBL" id="UINC01027343">
    <property type="protein sequence ID" value="SVB06415.1"/>
    <property type="molecule type" value="Genomic_DNA"/>
</dbReference>
<dbReference type="Pfam" id="PF01966">
    <property type="entry name" value="HD"/>
    <property type="match status" value="1"/>
</dbReference>
<feature type="domain" description="HD" evidence="1">
    <location>
        <begin position="4"/>
        <end position="65"/>
    </location>
</feature>
<accession>A0A382AY22</accession>
<evidence type="ECO:0000313" key="2">
    <source>
        <dbReference type="EMBL" id="SVB06415.1"/>
    </source>
</evidence>
<dbReference type="PANTHER" id="PTHR40202">
    <property type="match status" value="1"/>
</dbReference>
<dbReference type="InterPro" id="IPR052567">
    <property type="entry name" value="OP_Dioxygenase"/>
</dbReference>